<dbReference type="GO" id="GO:0005524">
    <property type="term" value="F:ATP binding"/>
    <property type="evidence" value="ECO:0007669"/>
    <property type="project" value="InterPro"/>
</dbReference>
<name>A0A8S9ZSZ6_9BILA</name>
<dbReference type="InterPro" id="IPR011009">
    <property type="entry name" value="Kinase-like_dom_sf"/>
</dbReference>
<evidence type="ECO:0000313" key="4">
    <source>
        <dbReference type="Proteomes" id="UP000605970"/>
    </source>
</evidence>
<dbReference type="PROSITE" id="PS50011">
    <property type="entry name" value="PROTEIN_KINASE_DOM"/>
    <property type="match status" value="1"/>
</dbReference>
<dbReference type="Proteomes" id="UP000605970">
    <property type="component" value="Unassembled WGS sequence"/>
</dbReference>
<protein>
    <submittedName>
        <fullName evidence="3">Protein kinase domain-containing protein</fullName>
    </submittedName>
</protein>
<comment type="caution">
    <text evidence="3">The sequence shown here is derived from an EMBL/GenBank/DDBJ whole genome shotgun (WGS) entry which is preliminary data.</text>
</comment>
<dbReference type="SUPFAM" id="SSF56112">
    <property type="entry name" value="Protein kinase-like (PK-like)"/>
    <property type="match status" value="1"/>
</dbReference>
<dbReference type="Gene3D" id="1.10.510.10">
    <property type="entry name" value="Transferase(Phosphotransferase) domain 1"/>
    <property type="match status" value="1"/>
</dbReference>
<dbReference type="PANTHER" id="PTHR11909">
    <property type="entry name" value="CASEIN KINASE-RELATED"/>
    <property type="match status" value="1"/>
</dbReference>
<dbReference type="InterPro" id="IPR000719">
    <property type="entry name" value="Prot_kinase_dom"/>
</dbReference>
<reference evidence="3" key="1">
    <citation type="journal article" date="2020" name="Ecol. Evol.">
        <title>Genome structure and content of the rice root-knot nematode (Meloidogyne graminicola).</title>
        <authorList>
            <person name="Phan N.T."/>
            <person name="Danchin E.G.J."/>
            <person name="Klopp C."/>
            <person name="Perfus-Barbeoch L."/>
            <person name="Kozlowski D.K."/>
            <person name="Koutsovoulos G.D."/>
            <person name="Lopez-Roques C."/>
            <person name="Bouchez O."/>
            <person name="Zahm M."/>
            <person name="Besnard G."/>
            <person name="Bellafiore S."/>
        </authorList>
    </citation>
    <scope>NUCLEOTIDE SEQUENCE</scope>
    <source>
        <strain evidence="3">VN-18</strain>
    </source>
</reference>
<keyword evidence="3" id="KW-0418">Kinase</keyword>
<sequence length="402" mass="45656">MGGGQSKSAVSKTSRGSRGPRATGGTSSSTMGNKKSGDKYKEYKDEFDDYDDKEEEGIVGEGLLGEGRFLEVPRRAHNVCGIFENNYLIMAPVDDQLERDLAIYTIFNFKEPDNTIYAYIARPEASRRDAKESFEAFLRVSQASDAKEESTSIKSEHIPKCVMKGRLKRLVFGIEEFQQYEHDPDWINRPAILFYMPPGVFVTSLLANAPLGIIEPWLALLVGIGLVKSLHSLHELGFVHRYVTPWNFLLQTPFSIENIRDKIIHVDFSLAIEWPTKRNKHIDLVGTRKYSSKRALTRHVQGPADDFISVIYIVAELISGKLPWRAAKSVADAIPLRDLFVNHITFKRLPKEIRLLYHKLNRIAGWTNPDYTLIEQSFTDALEKKVPDLGVKEIPNWMSMPD</sequence>
<evidence type="ECO:0000256" key="1">
    <source>
        <dbReference type="SAM" id="MobiDB-lite"/>
    </source>
</evidence>
<keyword evidence="4" id="KW-1185">Reference proteome</keyword>
<evidence type="ECO:0000259" key="2">
    <source>
        <dbReference type="PROSITE" id="PS50011"/>
    </source>
</evidence>
<feature type="region of interest" description="Disordered" evidence="1">
    <location>
        <begin position="1"/>
        <end position="40"/>
    </location>
</feature>
<dbReference type="Pfam" id="PF00069">
    <property type="entry name" value="Pkinase"/>
    <property type="match status" value="1"/>
</dbReference>
<dbReference type="EMBL" id="JABEBT010000033">
    <property type="protein sequence ID" value="KAF7636149.1"/>
    <property type="molecule type" value="Genomic_DNA"/>
</dbReference>
<gene>
    <name evidence="3" type="ORF">Mgra_00004408</name>
</gene>
<keyword evidence="3" id="KW-0808">Transferase</keyword>
<dbReference type="AlphaFoldDB" id="A0A8S9ZSZ6"/>
<feature type="compositionally biased region" description="Polar residues" evidence="1">
    <location>
        <begin position="24"/>
        <end position="33"/>
    </location>
</feature>
<proteinExistence type="predicted"/>
<dbReference type="GO" id="GO:0004672">
    <property type="term" value="F:protein kinase activity"/>
    <property type="evidence" value="ECO:0007669"/>
    <property type="project" value="InterPro"/>
</dbReference>
<dbReference type="OrthoDB" id="5817908at2759"/>
<evidence type="ECO:0000313" key="3">
    <source>
        <dbReference type="EMBL" id="KAF7636149.1"/>
    </source>
</evidence>
<dbReference type="InterPro" id="IPR050235">
    <property type="entry name" value="CK1_Ser-Thr_kinase"/>
</dbReference>
<accession>A0A8S9ZSZ6</accession>
<feature type="compositionally biased region" description="Polar residues" evidence="1">
    <location>
        <begin position="1"/>
        <end position="16"/>
    </location>
</feature>
<feature type="domain" description="Protein kinase" evidence="2">
    <location>
        <begin position="58"/>
        <end position="402"/>
    </location>
</feature>
<organism evidence="3 4">
    <name type="scientific">Meloidogyne graminicola</name>
    <dbReference type="NCBI Taxonomy" id="189291"/>
    <lineage>
        <taxon>Eukaryota</taxon>
        <taxon>Metazoa</taxon>
        <taxon>Ecdysozoa</taxon>
        <taxon>Nematoda</taxon>
        <taxon>Chromadorea</taxon>
        <taxon>Rhabditida</taxon>
        <taxon>Tylenchina</taxon>
        <taxon>Tylenchomorpha</taxon>
        <taxon>Tylenchoidea</taxon>
        <taxon>Meloidogynidae</taxon>
        <taxon>Meloidogyninae</taxon>
        <taxon>Meloidogyne</taxon>
    </lineage>
</organism>